<dbReference type="InterPro" id="IPR006448">
    <property type="entry name" value="Phage_term_ssu_P27"/>
</dbReference>
<comment type="caution">
    <text evidence="1">The sequence shown here is derived from an EMBL/GenBank/DDBJ whole genome shotgun (WGS) entry which is preliminary data.</text>
</comment>
<dbReference type="EMBL" id="JACIDT010000002">
    <property type="protein sequence ID" value="MBB3925053.1"/>
    <property type="molecule type" value="Genomic_DNA"/>
</dbReference>
<dbReference type="Proteomes" id="UP000571950">
    <property type="component" value="Unassembled WGS sequence"/>
</dbReference>
<evidence type="ECO:0000313" key="2">
    <source>
        <dbReference type="Proteomes" id="UP000571950"/>
    </source>
</evidence>
<evidence type="ECO:0000313" key="1">
    <source>
        <dbReference type="EMBL" id="MBB3925053.1"/>
    </source>
</evidence>
<organism evidence="1 2">
    <name type="scientific">Sphingobium jiangsuense</name>
    <dbReference type="NCBI Taxonomy" id="870476"/>
    <lineage>
        <taxon>Bacteria</taxon>
        <taxon>Pseudomonadati</taxon>
        <taxon>Pseudomonadota</taxon>
        <taxon>Alphaproteobacteria</taxon>
        <taxon>Sphingomonadales</taxon>
        <taxon>Sphingomonadaceae</taxon>
        <taxon>Sphingobium</taxon>
    </lineage>
</organism>
<keyword evidence="2" id="KW-1185">Reference proteome</keyword>
<protein>
    <submittedName>
        <fullName evidence="1">P27 family predicted phage terminase small subunit</fullName>
    </submittedName>
</protein>
<sequence>MEAIEGTGQIAVEPDWSLLLSDPLEVETARHHWQRITIEMRERETLAASTGHSIQRLVLAYLIYDRSARVVAEQGAVMKPKRGNPKAIARISPYFTAMREAASDAAALEAELGLSPRRRGGVTKVDRKNRKRSAAAAYLKSVEK</sequence>
<name>A0A7W6BDZ2_9SPHN</name>
<reference evidence="1 2" key="1">
    <citation type="submission" date="2020-08" db="EMBL/GenBank/DDBJ databases">
        <title>Genomic Encyclopedia of Type Strains, Phase IV (KMG-IV): sequencing the most valuable type-strain genomes for metagenomic binning, comparative biology and taxonomic classification.</title>
        <authorList>
            <person name="Goeker M."/>
        </authorList>
    </citation>
    <scope>NUCLEOTIDE SEQUENCE [LARGE SCALE GENOMIC DNA]</scope>
    <source>
        <strain evidence="1 2">DSM 26189</strain>
    </source>
</reference>
<dbReference type="Pfam" id="PF05119">
    <property type="entry name" value="Terminase_4"/>
    <property type="match status" value="1"/>
</dbReference>
<accession>A0A7W6BDZ2</accession>
<proteinExistence type="predicted"/>
<dbReference type="RefSeq" id="WP_188070610.1">
    <property type="nucleotide sequence ID" value="NZ_BSPS01000022.1"/>
</dbReference>
<dbReference type="AlphaFoldDB" id="A0A7W6BDZ2"/>
<gene>
    <name evidence="1" type="ORF">GGR43_000754</name>
</gene>